<dbReference type="GO" id="GO:0004674">
    <property type="term" value="F:protein serine/threonine kinase activity"/>
    <property type="evidence" value="ECO:0007669"/>
    <property type="project" value="UniProtKB-KW"/>
</dbReference>
<keyword evidence="1" id="KW-0723">Serine/threonine-protein kinase</keyword>
<evidence type="ECO:0000256" key="1">
    <source>
        <dbReference type="ARBA" id="ARBA00022527"/>
    </source>
</evidence>
<dbReference type="InterPro" id="IPR011009">
    <property type="entry name" value="Kinase-like_dom_sf"/>
</dbReference>
<dbReference type="InterPro" id="IPR000719">
    <property type="entry name" value="Prot_kinase_dom"/>
</dbReference>
<dbReference type="InterPro" id="IPR008271">
    <property type="entry name" value="Ser/Thr_kinase_AS"/>
</dbReference>
<evidence type="ECO:0000256" key="4">
    <source>
        <dbReference type="ARBA" id="ARBA00022777"/>
    </source>
</evidence>
<keyword evidence="3" id="KW-0547">Nucleotide-binding</keyword>
<accession>A0A1J4MRE6</accession>
<dbReference type="GeneID" id="92366584"/>
<sequence>MKIPSKKIVDIKLIRNIYTHKKTKVYCASGKHKDSQEYIKIALKMYRKDMIINPSNVWNERKVLERIYHHCVVLKNSVPQLIYLYDTFIMQDDQGNSNICFVLDYALGDPLHIYIKNKEIDILCIKSIIKQLVEAIGILHSIGIIHRDIKCNNIIFNEDTGQIKVIDMSLSCFIEKDERLTQFCGSFHTMPPEIICVVKPNYSLPFDWWSVGILTYELLFGVPPFGYHPEQNEQQLNRINNSPDSIIFPWELKYSNGTDINKDLILAENFIKSLLVSDESKRLGSVNGFKEVYSHPWISTFTLK</sequence>
<keyword evidence="2" id="KW-0808">Transferase</keyword>
<dbReference type="SMART" id="SM00220">
    <property type="entry name" value="S_TKc"/>
    <property type="match status" value="1"/>
</dbReference>
<name>A0A1J4MRE6_9CRYT</name>
<keyword evidence="5" id="KW-0067">ATP-binding</keyword>
<reference evidence="7 8" key="1">
    <citation type="submission" date="2016-10" db="EMBL/GenBank/DDBJ databases">
        <title>Reductive evolution of mitochondrial metabolism and differential evolution of invasion-related proteins in Cryptosporidium.</title>
        <authorList>
            <person name="Liu S."/>
            <person name="Roellig D.M."/>
            <person name="Guo Y."/>
            <person name="Li N."/>
            <person name="Frace M.A."/>
            <person name="Tang K."/>
            <person name="Zhang L."/>
            <person name="Feng Y."/>
            <person name="Xiao L."/>
        </authorList>
    </citation>
    <scope>NUCLEOTIDE SEQUENCE [LARGE SCALE GENOMIC DNA]</scope>
    <source>
        <strain evidence="7">30847</strain>
    </source>
</reference>
<dbReference type="Proteomes" id="UP000186804">
    <property type="component" value="Unassembled WGS sequence"/>
</dbReference>
<dbReference type="Pfam" id="PF00069">
    <property type="entry name" value="Pkinase"/>
    <property type="match status" value="1"/>
</dbReference>
<evidence type="ECO:0000256" key="5">
    <source>
        <dbReference type="ARBA" id="ARBA00022840"/>
    </source>
</evidence>
<gene>
    <name evidence="7" type="ORF">cand_024000</name>
</gene>
<dbReference type="PROSITE" id="PS00108">
    <property type="entry name" value="PROTEIN_KINASE_ST"/>
    <property type="match status" value="1"/>
</dbReference>
<dbReference type="RefSeq" id="XP_067068671.1">
    <property type="nucleotide sequence ID" value="XM_067212630.1"/>
</dbReference>
<feature type="domain" description="Protein kinase" evidence="6">
    <location>
        <begin position="11"/>
        <end position="298"/>
    </location>
</feature>
<dbReference type="PROSITE" id="PS50011">
    <property type="entry name" value="PROTEIN_KINASE_DOM"/>
    <property type="match status" value="1"/>
</dbReference>
<keyword evidence="4 7" id="KW-0418">Kinase</keyword>
<dbReference type="PANTHER" id="PTHR24351">
    <property type="entry name" value="RIBOSOMAL PROTEIN S6 KINASE"/>
    <property type="match status" value="1"/>
</dbReference>
<dbReference type="Gene3D" id="1.10.510.10">
    <property type="entry name" value="Transferase(Phosphotransferase) domain 1"/>
    <property type="match status" value="1"/>
</dbReference>
<comment type="caution">
    <text evidence="7">The sequence shown here is derived from an EMBL/GenBank/DDBJ whole genome shotgun (WGS) entry which is preliminary data.</text>
</comment>
<evidence type="ECO:0000313" key="7">
    <source>
        <dbReference type="EMBL" id="OII76825.1"/>
    </source>
</evidence>
<dbReference type="SUPFAM" id="SSF56112">
    <property type="entry name" value="Protein kinase-like (PK-like)"/>
    <property type="match status" value="1"/>
</dbReference>
<dbReference type="Gene3D" id="3.30.200.20">
    <property type="entry name" value="Phosphorylase Kinase, domain 1"/>
    <property type="match status" value="1"/>
</dbReference>
<evidence type="ECO:0000256" key="2">
    <source>
        <dbReference type="ARBA" id="ARBA00022679"/>
    </source>
</evidence>
<dbReference type="VEuPathDB" id="CryptoDB:cand_024000"/>
<protein>
    <submittedName>
        <fullName evidence="7">Protein kinase domain-containing protein</fullName>
    </submittedName>
</protein>
<dbReference type="GO" id="GO:0005524">
    <property type="term" value="F:ATP binding"/>
    <property type="evidence" value="ECO:0007669"/>
    <property type="project" value="UniProtKB-KW"/>
</dbReference>
<dbReference type="AlphaFoldDB" id="A0A1J4MRE6"/>
<dbReference type="OrthoDB" id="337284at2759"/>
<proteinExistence type="predicted"/>
<evidence type="ECO:0000256" key="3">
    <source>
        <dbReference type="ARBA" id="ARBA00022741"/>
    </source>
</evidence>
<evidence type="ECO:0000259" key="6">
    <source>
        <dbReference type="PROSITE" id="PS50011"/>
    </source>
</evidence>
<dbReference type="EMBL" id="LRBS01000049">
    <property type="protein sequence ID" value="OII76825.1"/>
    <property type="molecule type" value="Genomic_DNA"/>
</dbReference>
<organism evidence="7 8">
    <name type="scientific">Cryptosporidium andersoni</name>
    <dbReference type="NCBI Taxonomy" id="117008"/>
    <lineage>
        <taxon>Eukaryota</taxon>
        <taxon>Sar</taxon>
        <taxon>Alveolata</taxon>
        <taxon>Apicomplexa</taxon>
        <taxon>Conoidasida</taxon>
        <taxon>Coccidia</taxon>
        <taxon>Eucoccidiorida</taxon>
        <taxon>Eimeriorina</taxon>
        <taxon>Cryptosporidiidae</taxon>
        <taxon>Cryptosporidium</taxon>
    </lineage>
</organism>
<keyword evidence="8" id="KW-1185">Reference proteome</keyword>
<evidence type="ECO:0000313" key="8">
    <source>
        <dbReference type="Proteomes" id="UP000186804"/>
    </source>
</evidence>